<dbReference type="AlphaFoldDB" id="A0A6L3MM36"/>
<dbReference type="RefSeq" id="WP_124481012.1">
    <property type="nucleotide sequence ID" value="NZ_CABVPM010000005.1"/>
</dbReference>
<comment type="caution">
    <text evidence="1">The sequence shown here is derived from an EMBL/GenBank/DDBJ whole genome shotgun (WGS) entry which is preliminary data.</text>
</comment>
<evidence type="ECO:0000313" key="1">
    <source>
        <dbReference type="EMBL" id="KAB0632254.1"/>
    </source>
</evidence>
<name>A0A6L3MM36_9BURK</name>
<evidence type="ECO:0000313" key="2">
    <source>
        <dbReference type="Proteomes" id="UP000473470"/>
    </source>
</evidence>
<reference evidence="1 2" key="1">
    <citation type="submission" date="2019-09" db="EMBL/GenBank/DDBJ databases">
        <title>Draft genome sequences of 48 bacterial type strains from the CCUG.</title>
        <authorList>
            <person name="Tunovic T."/>
            <person name="Pineiro-Iglesias B."/>
            <person name="Unosson C."/>
            <person name="Inganas E."/>
            <person name="Ohlen M."/>
            <person name="Cardew S."/>
            <person name="Jensie-Markopoulos S."/>
            <person name="Salva-Serra F."/>
            <person name="Jaen-Luchoro D."/>
            <person name="Karlsson R."/>
            <person name="Svensson-Stadler L."/>
            <person name="Chun J."/>
            <person name="Moore E."/>
        </authorList>
    </citation>
    <scope>NUCLEOTIDE SEQUENCE [LARGE SCALE GENOMIC DNA]</scope>
    <source>
        <strain evidence="1 2">CCUG 65686</strain>
    </source>
</reference>
<dbReference type="Proteomes" id="UP000473470">
    <property type="component" value="Unassembled WGS sequence"/>
</dbReference>
<protein>
    <submittedName>
        <fullName evidence="1">Uncharacterized protein</fullName>
    </submittedName>
</protein>
<organism evidence="1 2">
    <name type="scientific">Burkholderia stagnalis</name>
    <dbReference type="NCBI Taxonomy" id="1503054"/>
    <lineage>
        <taxon>Bacteria</taxon>
        <taxon>Pseudomonadati</taxon>
        <taxon>Pseudomonadota</taxon>
        <taxon>Betaproteobacteria</taxon>
        <taxon>Burkholderiales</taxon>
        <taxon>Burkholderiaceae</taxon>
        <taxon>Burkholderia</taxon>
        <taxon>Burkholderia cepacia complex</taxon>
    </lineage>
</organism>
<dbReference type="EMBL" id="VZOK01000091">
    <property type="protein sequence ID" value="KAB0632254.1"/>
    <property type="molecule type" value="Genomic_DNA"/>
</dbReference>
<sequence>MQIFGIWQKMSLRASIADSHIKLLFSCDCNVAFGEVESHATSTEGMSSGIGWTNRKRGPACAMNNSRLGNRMLIGGGRAAADDIRRPVATTTGLAGAAPGKLVRAWRF</sequence>
<gene>
    <name evidence="1" type="ORF">F7R25_33770</name>
</gene>
<accession>A0A6L3MM36</accession>
<proteinExistence type="predicted"/>